<evidence type="ECO:0000313" key="1">
    <source>
        <dbReference type="EMBL" id="AKR04126.1"/>
    </source>
</evidence>
<accession>A0A0H4XWE2</accession>
<dbReference type="GeneID" id="25392376"/>
<keyword evidence="3" id="KW-1185">Reference proteome</keyword>
<dbReference type="EMBL" id="KT159937">
    <property type="protein sequence ID" value="AKR04126.1"/>
    <property type="molecule type" value="Genomic_DNA"/>
</dbReference>
<dbReference type="KEGG" id="vg:25392376"/>
<name>A0A0H4XWE2_9POXV</name>
<dbReference type="RefSeq" id="YP_009162581.1">
    <property type="nucleotide sequence ID" value="NC_027707.1"/>
</dbReference>
<reference evidence="1 3" key="1">
    <citation type="journal article" date="2015" name="J. Virol.">
        <title>Salmon gill poxvirus, the deepest representative of the Chordopoxvirinae.</title>
        <authorList>
            <person name="Gjessing M.C."/>
            <person name="Yutin N."/>
            <person name="Tengs T."/>
            <person name="Senkevich T."/>
            <person name="Koonin E.V."/>
            <person name="Ronning H.P."/>
            <person name="Alarson M."/>
            <person name="Ylving S."/>
            <person name="Lie K.-I."/>
            <person name="Saure B."/>
            <person name="Tran L."/>
            <person name="Moss B."/>
            <person name="Dale O.B."/>
        </authorList>
    </citation>
    <scope>NUCLEOTIDE SEQUENCE [LARGE SCALE GENOMIC DNA]</scope>
    <source>
        <strain evidence="1">2012-04-F277-L3G</strain>
    </source>
</reference>
<protein>
    <submittedName>
        <fullName evidence="1">Uncharacterized protein</fullName>
    </submittedName>
</protein>
<gene>
    <name evidence="1" type="ORF">SGPV002</name>
    <name evidence="2" type="ORF">SGPV209</name>
</gene>
<sequence length="305" mass="35273">MLVEHVEFPGLIRSGLNTNVLNNTEIVVFGPVKNIFVQGLIKSVLYRANKHVHTFIETHGEVNYYKKIKMLVIDVLTHKQWILINYLIPKLPNIKLILSLIPSVQHRGNLSPRYNPVKVRKELSRVFILHDRITEFTDFSDFHFGIVDSWIMDRHCTDTPCMHRPCIHGPTREPVILFDRAKNIVRTGQGMYRLGLYVGVGAQFKLFQNKPDVPVKLSDFTFGPGIFPENNSVLDKNKSVPEVNDFIKMVDPGDPEFLEKMGSLFSVVGSYLSYEDNMTDLFTPDFWRWKFVLDRVMTSEVFNEK</sequence>
<dbReference type="EMBL" id="KT159937">
    <property type="protein sequence ID" value="AKR04333.1"/>
    <property type="molecule type" value="Genomic_DNA"/>
</dbReference>
<organism evidence="1 3">
    <name type="scientific">Salmon gill poxvirus</name>
    <dbReference type="NCBI Taxonomy" id="1680908"/>
    <lineage>
        <taxon>Viruses</taxon>
        <taxon>Varidnaviria</taxon>
        <taxon>Bamfordvirae</taxon>
        <taxon>Nucleocytoviricota</taxon>
        <taxon>Pokkesviricetes</taxon>
        <taxon>Chitovirales</taxon>
        <taxon>Poxviridae</taxon>
        <taxon>Chordopoxvirinae</taxon>
        <taxon>Salmonpoxvirus</taxon>
        <taxon>Salmonpoxvirus gillpox</taxon>
        <taxon>Salmon gillpox virus</taxon>
    </lineage>
</organism>
<evidence type="ECO:0000313" key="2">
    <source>
        <dbReference type="EMBL" id="AKR04333.1"/>
    </source>
</evidence>
<dbReference type="Proteomes" id="UP000105007">
    <property type="component" value="Segment"/>
</dbReference>
<evidence type="ECO:0000313" key="3">
    <source>
        <dbReference type="Proteomes" id="UP000105007"/>
    </source>
</evidence>
<dbReference type="RefSeq" id="YP_009162374.1">
    <property type="nucleotide sequence ID" value="NC_027707.1"/>
</dbReference>
<dbReference type="KEGG" id="vg:25392169"/>
<dbReference type="GeneID" id="25392169"/>
<proteinExistence type="predicted"/>